<dbReference type="Proteomes" id="UP000311382">
    <property type="component" value="Unassembled WGS sequence"/>
</dbReference>
<evidence type="ECO:0000313" key="1">
    <source>
        <dbReference type="EMBL" id="TNY17663.1"/>
    </source>
</evidence>
<dbReference type="EMBL" id="SOZI01000184">
    <property type="protein sequence ID" value="TNY17663.1"/>
    <property type="molecule type" value="Genomic_DNA"/>
</dbReference>
<evidence type="ECO:0008006" key="3">
    <source>
        <dbReference type="Google" id="ProtNLM"/>
    </source>
</evidence>
<name>A0A5C5FLD0_9BASI</name>
<sequence length="394" mass="43080">MRTCSTAMAGLASARTSPLRLPDELVLMVMEWCGRLPYERRRPLARLCRLAKRYTGPAQRLLYQKVAVGGDVDVEGTVEHTLLHQPRLRLLVKSVEYCREGRGLLPLGLVTLLCDLPNVAEVSWSSLFDVEPPRLLFAQRGIRLRQISAPSWGAELASLAATYPDAFSSLEHVEVGNIGIDDDFAFPLPAFLPRLRKLGVGMFRSERDFEVLAGHLQHQLVSLSLPLDWELDGISLTGMSELRHLRLTVQADIEREDVGRIVLAVLGVLDSARAVGALTSLSIERGTCLLGLAPSPDIASREPVPSFCSLLFAIPPQIEHLSLDTDCFLASDVAAFLLGPLRPSRLCTLRIADTVGRGLTEILGDSMGPCGALADTLERAGVEVTTVDWRAIYS</sequence>
<dbReference type="InterPro" id="IPR032675">
    <property type="entry name" value="LRR_dom_sf"/>
</dbReference>
<dbReference type="AlphaFoldDB" id="A0A5C5FLD0"/>
<reference evidence="1 2" key="1">
    <citation type="submission" date="2019-03" db="EMBL/GenBank/DDBJ databases">
        <title>Rhodosporidium diobovatum UCD-FST 08-225 genome sequencing, assembly, and annotation.</title>
        <authorList>
            <person name="Fakankun I.U."/>
            <person name="Fristensky B."/>
            <person name="Levin D.B."/>
        </authorList>
    </citation>
    <scope>NUCLEOTIDE SEQUENCE [LARGE SCALE GENOMIC DNA]</scope>
    <source>
        <strain evidence="1 2">UCD-FST 08-225</strain>
    </source>
</reference>
<keyword evidence="2" id="KW-1185">Reference proteome</keyword>
<organism evidence="1 2">
    <name type="scientific">Rhodotorula diobovata</name>
    <dbReference type="NCBI Taxonomy" id="5288"/>
    <lineage>
        <taxon>Eukaryota</taxon>
        <taxon>Fungi</taxon>
        <taxon>Dikarya</taxon>
        <taxon>Basidiomycota</taxon>
        <taxon>Pucciniomycotina</taxon>
        <taxon>Microbotryomycetes</taxon>
        <taxon>Sporidiobolales</taxon>
        <taxon>Sporidiobolaceae</taxon>
        <taxon>Rhodotorula</taxon>
    </lineage>
</organism>
<accession>A0A5C5FLD0</accession>
<comment type="caution">
    <text evidence="1">The sequence shown here is derived from an EMBL/GenBank/DDBJ whole genome shotgun (WGS) entry which is preliminary data.</text>
</comment>
<evidence type="ECO:0000313" key="2">
    <source>
        <dbReference type="Proteomes" id="UP000311382"/>
    </source>
</evidence>
<dbReference type="OrthoDB" id="3188866at2759"/>
<proteinExistence type="predicted"/>
<protein>
    <recommendedName>
        <fullName evidence="3">F-box domain-containing protein</fullName>
    </recommendedName>
</protein>
<gene>
    <name evidence="1" type="ORF">DMC30DRAFT_97826</name>
</gene>
<dbReference type="Gene3D" id="3.80.10.10">
    <property type="entry name" value="Ribonuclease Inhibitor"/>
    <property type="match status" value="1"/>
</dbReference>